<dbReference type="InterPro" id="IPR050291">
    <property type="entry name" value="CDF_Transporter"/>
</dbReference>
<comment type="similarity">
    <text evidence="2">Belongs to the cation diffusion facilitator (CDF) transporter (TC 2.A.4) family.</text>
</comment>
<accession>A0A9D1NB80</accession>
<feature type="domain" description="Cation efflux protein cytoplasmic" evidence="9">
    <location>
        <begin position="226"/>
        <end position="302"/>
    </location>
</feature>
<keyword evidence="5 7" id="KW-1133">Transmembrane helix</keyword>
<comment type="subcellular location">
    <subcellularLocation>
        <location evidence="1">Membrane</location>
        <topology evidence="1">Multi-pass membrane protein</topology>
    </subcellularLocation>
</comment>
<evidence type="ECO:0000256" key="5">
    <source>
        <dbReference type="ARBA" id="ARBA00022989"/>
    </source>
</evidence>
<feature type="transmembrane region" description="Helical" evidence="7">
    <location>
        <begin position="21"/>
        <end position="42"/>
    </location>
</feature>
<evidence type="ECO:0000313" key="11">
    <source>
        <dbReference type="Proteomes" id="UP000886891"/>
    </source>
</evidence>
<dbReference type="PANTHER" id="PTHR43840:SF50">
    <property type="entry name" value="MANGANESE EFFLUX SYSTEM PROTEIN MNES"/>
    <property type="match status" value="1"/>
</dbReference>
<dbReference type="Pfam" id="PF16916">
    <property type="entry name" value="ZT_dimer"/>
    <property type="match status" value="1"/>
</dbReference>
<evidence type="ECO:0000256" key="3">
    <source>
        <dbReference type="ARBA" id="ARBA00022448"/>
    </source>
</evidence>
<sequence length="387" mass="42455">MTLIKKLLIRNYKDTDRPEVRFRYGIVAGVIGIVFNLLLFGAKIAVGLIGNSLTVVADAVNNLSDSGSSAVTLFGFKLSSRPADKEHPFGHARYEYVSGLVVAFLVLAIGVLLAKSSVEKMITPEVVSVTTLTYVVLALSIGIKVFLALLNRNFGKAIDSAPLMASAADARNDILSTLTVLIATVVIDTTGVNLDAYFGLAVSVFIVVSAVKLIRESIDPILGTRPDPDQVRLIREKLLSYPHVKGIHDLMIHNYGAANCFAVVHVEIPADTDLMEAHDMIDDIELDFKKNLGIHLTIHYDPIVTDDPELNAILQKVSAVIASLDQNLTMHDFRLVRGITHTNVLFDVVVPFECKLTRDDIVCSLDAAFVGEETKYYFVIDIDRKYE</sequence>
<gene>
    <name evidence="10" type="ORF">IAB14_00930</name>
</gene>
<dbReference type="AlphaFoldDB" id="A0A9D1NB80"/>
<keyword evidence="4 7" id="KW-0812">Transmembrane</keyword>
<keyword evidence="3" id="KW-0813">Transport</keyword>
<feature type="transmembrane region" description="Helical" evidence="7">
    <location>
        <begin position="96"/>
        <end position="114"/>
    </location>
</feature>
<dbReference type="PANTHER" id="PTHR43840">
    <property type="entry name" value="MITOCHONDRIAL METAL TRANSPORTER 1-RELATED"/>
    <property type="match status" value="1"/>
</dbReference>
<reference evidence="10" key="2">
    <citation type="journal article" date="2021" name="PeerJ">
        <title>Extensive microbial diversity within the chicken gut microbiome revealed by metagenomics and culture.</title>
        <authorList>
            <person name="Gilroy R."/>
            <person name="Ravi A."/>
            <person name="Getino M."/>
            <person name="Pursley I."/>
            <person name="Horton D.L."/>
            <person name="Alikhan N.F."/>
            <person name="Baker D."/>
            <person name="Gharbi K."/>
            <person name="Hall N."/>
            <person name="Watson M."/>
            <person name="Adriaenssens E.M."/>
            <person name="Foster-Nyarko E."/>
            <person name="Jarju S."/>
            <person name="Secka A."/>
            <person name="Antonio M."/>
            <person name="Oren A."/>
            <person name="Chaudhuri R.R."/>
            <person name="La Ragione R."/>
            <person name="Hildebrand F."/>
            <person name="Pallen M.J."/>
        </authorList>
    </citation>
    <scope>NUCLEOTIDE SEQUENCE</scope>
    <source>
        <strain evidence="10">23406</strain>
    </source>
</reference>
<dbReference type="SUPFAM" id="SSF160240">
    <property type="entry name" value="Cation efflux protein cytoplasmic domain-like"/>
    <property type="match status" value="1"/>
</dbReference>
<dbReference type="NCBIfam" id="TIGR01297">
    <property type="entry name" value="CDF"/>
    <property type="match status" value="1"/>
</dbReference>
<dbReference type="InterPro" id="IPR002524">
    <property type="entry name" value="Cation_efflux"/>
</dbReference>
<dbReference type="SUPFAM" id="SSF161111">
    <property type="entry name" value="Cation efflux protein transmembrane domain-like"/>
    <property type="match status" value="1"/>
</dbReference>
<dbReference type="InterPro" id="IPR027470">
    <property type="entry name" value="Cation_efflux_CTD"/>
</dbReference>
<evidence type="ECO:0000256" key="2">
    <source>
        <dbReference type="ARBA" id="ARBA00008114"/>
    </source>
</evidence>
<keyword evidence="6 7" id="KW-0472">Membrane</keyword>
<dbReference type="InterPro" id="IPR058533">
    <property type="entry name" value="Cation_efflux_TM"/>
</dbReference>
<organism evidence="10 11">
    <name type="scientific">Candidatus Stercoripulliclostridium merdipullorum</name>
    <dbReference type="NCBI Taxonomy" id="2840952"/>
    <lineage>
        <taxon>Bacteria</taxon>
        <taxon>Bacillati</taxon>
        <taxon>Bacillota</taxon>
        <taxon>Clostridia</taxon>
        <taxon>Eubacteriales</taxon>
        <taxon>Candidatus Stercoripulliclostridium</taxon>
    </lineage>
</organism>
<evidence type="ECO:0000256" key="6">
    <source>
        <dbReference type="ARBA" id="ARBA00023136"/>
    </source>
</evidence>
<protein>
    <submittedName>
        <fullName evidence="10">Cation transporter</fullName>
    </submittedName>
</protein>
<dbReference type="EMBL" id="DVOH01000011">
    <property type="protein sequence ID" value="HIU99659.1"/>
    <property type="molecule type" value="Genomic_DNA"/>
</dbReference>
<feature type="transmembrane region" description="Helical" evidence="7">
    <location>
        <begin position="126"/>
        <end position="150"/>
    </location>
</feature>
<dbReference type="FunFam" id="1.20.1510.10:FF:000006">
    <property type="entry name" value="Divalent cation efflux transporter"/>
    <property type="match status" value="1"/>
</dbReference>
<dbReference type="GO" id="GO:0016020">
    <property type="term" value="C:membrane"/>
    <property type="evidence" value="ECO:0007669"/>
    <property type="project" value="UniProtKB-SubCell"/>
</dbReference>
<evidence type="ECO:0000259" key="9">
    <source>
        <dbReference type="Pfam" id="PF16916"/>
    </source>
</evidence>
<dbReference type="Pfam" id="PF01545">
    <property type="entry name" value="Cation_efflux"/>
    <property type="match status" value="1"/>
</dbReference>
<dbReference type="GO" id="GO:0008324">
    <property type="term" value="F:monoatomic cation transmembrane transporter activity"/>
    <property type="evidence" value="ECO:0007669"/>
    <property type="project" value="InterPro"/>
</dbReference>
<evidence type="ECO:0000313" key="10">
    <source>
        <dbReference type="EMBL" id="HIU99659.1"/>
    </source>
</evidence>
<dbReference type="Gene3D" id="3.30.70.1350">
    <property type="entry name" value="Cation efflux protein, cytoplasmic domain"/>
    <property type="match status" value="1"/>
</dbReference>
<evidence type="ECO:0000256" key="4">
    <source>
        <dbReference type="ARBA" id="ARBA00022692"/>
    </source>
</evidence>
<dbReference type="InterPro" id="IPR027469">
    <property type="entry name" value="Cation_efflux_TMD_sf"/>
</dbReference>
<dbReference type="InterPro" id="IPR036837">
    <property type="entry name" value="Cation_efflux_CTD_sf"/>
</dbReference>
<evidence type="ECO:0000256" key="1">
    <source>
        <dbReference type="ARBA" id="ARBA00004141"/>
    </source>
</evidence>
<proteinExistence type="inferred from homology"/>
<reference evidence="10" key="1">
    <citation type="submission" date="2020-10" db="EMBL/GenBank/DDBJ databases">
        <authorList>
            <person name="Gilroy R."/>
        </authorList>
    </citation>
    <scope>NUCLEOTIDE SEQUENCE</scope>
    <source>
        <strain evidence="10">23406</strain>
    </source>
</reference>
<dbReference type="Proteomes" id="UP000886891">
    <property type="component" value="Unassembled WGS sequence"/>
</dbReference>
<feature type="domain" description="Cation efflux protein transmembrane" evidence="8">
    <location>
        <begin position="31"/>
        <end position="219"/>
    </location>
</feature>
<evidence type="ECO:0000259" key="8">
    <source>
        <dbReference type="Pfam" id="PF01545"/>
    </source>
</evidence>
<comment type="caution">
    <text evidence="10">The sequence shown here is derived from an EMBL/GenBank/DDBJ whole genome shotgun (WGS) entry which is preliminary data.</text>
</comment>
<evidence type="ECO:0000256" key="7">
    <source>
        <dbReference type="SAM" id="Phobius"/>
    </source>
</evidence>
<name>A0A9D1NB80_9FIRM</name>
<dbReference type="Gene3D" id="1.20.1510.10">
    <property type="entry name" value="Cation efflux protein transmembrane domain"/>
    <property type="match status" value="1"/>
</dbReference>